<accession>A0ABW2R550</accession>
<dbReference type="InterPro" id="IPR051910">
    <property type="entry name" value="ComF/GntX_DNA_util-trans"/>
</dbReference>
<dbReference type="CDD" id="cd06223">
    <property type="entry name" value="PRTases_typeI"/>
    <property type="match status" value="1"/>
</dbReference>
<feature type="domain" description="Phosphoribosyltransferase" evidence="2">
    <location>
        <begin position="173"/>
        <end position="214"/>
    </location>
</feature>
<organism evidence="3 4">
    <name type="scientific">Hydrogenophaga bisanensis</name>
    <dbReference type="NCBI Taxonomy" id="439611"/>
    <lineage>
        <taxon>Bacteria</taxon>
        <taxon>Pseudomonadati</taxon>
        <taxon>Pseudomonadota</taxon>
        <taxon>Betaproteobacteria</taxon>
        <taxon>Burkholderiales</taxon>
        <taxon>Comamonadaceae</taxon>
        <taxon>Hydrogenophaga</taxon>
    </lineage>
</organism>
<reference evidence="4" key="1">
    <citation type="journal article" date="2019" name="Int. J. Syst. Evol. Microbiol.">
        <title>The Global Catalogue of Microorganisms (GCM) 10K type strain sequencing project: providing services to taxonomists for standard genome sequencing and annotation.</title>
        <authorList>
            <consortium name="The Broad Institute Genomics Platform"/>
            <consortium name="The Broad Institute Genome Sequencing Center for Infectious Disease"/>
            <person name="Wu L."/>
            <person name="Ma J."/>
        </authorList>
    </citation>
    <scope>NUCLEOTIDE SEQUENCE [LARGE SCALE GENOMIC DNA]</scope>
    <source>
        <strain evidence="4">CCUG 54518</strain>
    </source>
</reference>
<proteinExistence type="inferred from homology"/>
<gene>
    <name evidence="3" type="ORF">ACFQNJ_03685</name>
</gene>
<protein>
    <submittedName>
        <fullName evidence="3">ComF family protein</fullName>
    </submittedName>
</protein>
<dbReference type="EMBL" id="JBHTBX010000002">
    <property type="protein sequence ID" value="MFC7433605.1"/>
    <property type="molecule type" value="Genomic_DNA"/>
</dbReference>
<dbReference type="Pfam" id="PF00156">
    <property type="entry name" value="Pribosyltran"/>
    <property type="match status" value="1"/>
</dbReference>
<dbReference type="PANTHER" id="PTHR47505">
    <property type="entry name" value="DNA UTILIZATION PROTEIN YHGH"/>
    <property type="match status" value="1"/>
</dbReference>
<dbReference type="Proteomes" id="UP001596495">
    <property type="component" value="Unassembled WGS sequence"/>
</dbReference>
<sequence length="216" mass="22735">MPAGIRFGASACQVCGRWPGGPVCAPCLQTFVPPEGHAPSVADGAISTIVTAVDYGYPWDRLITRFKFSGDCGLAPALAAVLASAAGLGQLAARCDLVVPIPLSLDRLAQRGYNQSWELARRLVGWHPTLRGKGRPLAMTRRGGLPDQHTLNRRQRLDNLDRAFAVAPQFVKGLRGAHVMLVDDVVTTGATLQKAAHALLAAGATSVSAAVLARTP</sequence>
<dbReference type="RefSeq" id="WP_382253912.1">
    <property type="nucleotide sequence ID" value="NZ_JBHTBX010000002.1"/>
</dbReference>
<dbReference type="InterPro" id="IPR029057">
    <property type="entry name" value="PRTase-like"/>
</dbReference>
<keyword evidence="4" id="KW-1185">Reference proteome</keyword>
<name>A0ABW2R550_9BURK</name>
<evidence type="ECO:0000256" key="1">
    <source>
        <dbReference type="ARBA" id="ARBA00008007"/>
    </source>
</evidence>
<evidence type="ECO:0000259" key="2">
    <source>
        <dbReference type="Pfam" id="PF00156"/>
    </source>
</evidence>
<dbReference type="Gene3D" id="3.40.50.2020">
    <property type="match status" value="1"/>
</dbReference>
<evidence type="ECO:0000313" key="3">
    <source>
        <dbReference type="EMBL" id="MFC7433605.1"/>
    </source>
</evidence>
<comment type="similarity">
    <text evidence="1">Belongs to the ComF/GntX family.</text>
</comment>
<comment type="caution">
    <text evidence="3">The sequence shown here is derived from an EMBL/GenBank/DDBJ whole genome shotgun (WGS) entry which is preliminary data.</text>
</comment>
<dbReference type="PANTHER" id="PTHR47505:SF1">
    <property type="entry name" value="DNA UTILIZATION PROTEIN YHGH"/>
    <property type="match status" value="1"/>
</dbReference>
<evidence type="ECO:0000313" key="4">
    <source>
        <dbReference type="Proteomes" id="UP001596495"/>
    </source>
</evidence>
<dbReference type="InterPro" id="IPR000836">
    <property type="entry name" value="PRTase_dom"/>
</dbReference>
<dbReference type="SUPFAM" id="SSF53271">
    <property type="entry name" value="PRTase-like"/>
    <property type="match status" value="1"/>
</dbReference>